<gene>
    <name evidence="2" type="ORF">HGRIS_002765</name>
</gene>
<comment type="caution">
    <text evidence="2">The sequence shown here is derived from an EMBL/GenBank/DDBJ whole genome shotgun (WGS) entry which is preliminary data.</text>
</comment>
<organism evidence="2 3">
    <name type="scientific">Hohenbuehelia grisea</name>
    <dbReference type="NCBI Taxonomy" id="104357"/>
    <lineage>
        <taxon>Eukaryota</taxon>
        <taxon>Fungi</taxon>
        <taxon>Dikarya</taxon>
        <taxon>Basidiomycota</taxon>
        <taxon>Agaricomycotina</taxon>
        <taxon>Agaricomycetes</taxon>
        <taxon>Agaricomycetidae</taxon>
        <taxon>Agaricales</taxon>
        <taxon>Pleurotineae</taxon>
        <taxon>Pleurotaceae</taxon>
        <taxon>Hohenbuehelia</taxon>
    </lineage>
</organism>
<feature type="transmembrane region" description="Helical" evidence="1">
    <location>
        <begin position="62"/>
        <end position="85"/>
    </location>
</feature>
<evidence type="ECO:0000313" key="3">
    <source>
        <dbReference type="Proteomes" id="UP001556367"/>
    </source>
</evidence>
<keyword evidence="1" id="KW-0472">Membrane</keyword>
<name>A0ABR3JLE4_9AGAR</name>
<protein>
    <submittedName>
        <fullName evidence="2">Uncharacterized protein</fullName>
    </submittedName>
</protein>
<dbReference type="EMBL" id="JASNQZ010000006">
    <property type="protein sequence ID" value="KAL0956630.1"/>
    <property type="molecule type" value="Genomic_DNA"/>
</dbReference>
<dbReference type="Proteomes" id="UP001556367">
    <property type="component" value="Unassembled WGS sequence"/>
</dbReference>
<accession>A0ABR3JLE4</accession>
<reference evidence="3" key="1">
    <citation type="submission" date="2024-06" db="EMBL/GenBank/DDBJ databases">
        <title>Multi-omics analyses provide insights into the biosynthesis of the anticancer antibiotic pleurotin in Hohenbuehelia grisea.</title>
        <authorList>
            <person name="Weaver J.A."/>
            <person name="Alberti F."/>
        </authorList>
    </citation>
    <scope>NUCLEOTIDE SEQUENCE [LARGE SCALE GENOMIC DNA]</scope>
    <source>
        <strain evidence="3">T-177</strain>
    </source>
</reference>
<keyword evidence="3" id="KW-1185">Reference proteome</keyword>
<sequence>MLLAPRVVHSLIAPLSALFARTVEVAGAADAGLRAALPRRKRLPCTMPILCHAGLEASFLDLFLGFACCFGLVYFGSLSRVLVIIQTRGAFCSMLGQLALGSLRAAAQSGRADVVIYDAPTQSRFKPTPSLQWAEINKNIFAAAF</sequence>
<evidence type="ECO:0000313" key="2">
    <source>
        <dbReference type="EMBL" id="KAL0956630.1"/>
    </source>
</evidence>
<keyword evidence="1" id="KW-1133">Transmembrane helix</keyword>
<keyword evidence="1" id="KW-0812">Transmembrane</keyword>
<evidence type="ECO:0000256" key="1">
    <source>
        <dbReference type="SAM" id="Phobius"/>
    </source>
</evidence>
<proteinExistence type="predicted"/>